<gene>
    <name evidence="6" type="ORF">Mal48_47470</name>
</gene>
<organism evidence="6 7">
    <name type="scientific">Thalassoglobus polymorphus</name>
    <dbReference type="NCBI Taxonomy" id="2527994"/>
    <lineage>
        <taxon>Bacteria</taxon>
        <taxon>Pseudomonadati</taxon>
        <taxon>Planctomycetota</taxon>
        <taxon>Planctomycetia</taxon>
        <taxon>Planctomycetales</taxon>
        <taxon>Planctomycetaceae</taxon>
        <taxon>Thalassoglobus</taxon>
    </lineage>
</organism>
<evidence type="ECO:0000256" key="5">
    <source>
        <dbReference type="SAM" id="Phobius"/>
    </source>
</evidence>
<dbReference type="EMBL" id="CP036267">
    <property type="protein sequence ID" value="QDT35470.1"/>
    <property type="molecule type" value="Genomic_DNA"/>
</dbReference>
<dbReference type="Pfam" id="PF01988">
    <property type="entry name" value="VIT1"/>
    <property type="match status" value="1"/>
</dbReference>
<dbReference type="InterPro" id="IPR008217">
    <property type="entry name" value="Ccc1_fam"/>
</dbReference>
<dbReference type="RefSeq" id="WP_145205090.1">
    <property type="nucleotide sequence ID" value="NZ_CP036267.1"/>
</dbReference>
<keyword evidence="7" id="KW-1185">Reference proteome</keyword>
<feature type="transmembrane region" description="Helical" evidence="5">
    <location>
        <begin position="174"/>
        <end position="195"/>
    </location>
</feature>
<dbReference type="OrthoDB" id="9781619at2"/>
<feature type="transmembrane region" description="Helical" evidence="5">
    <location>
        <begin position="235"/>
        <end position="256"/>
    </location>
</feature>
<keyword evidence="3 5" id="KW-1133">Transmembrane helix</keyword>
<reference evidence="6 7" key="1">
    <citation type="submission" date="2019-02" db="EMBL/GenBank/DDBJ databases">
        <title>Deep-cultivation of Planctomycetes and their phenomic and genomic characterization uncovers novel biology.</title>
        <authorList>
            <person name="Wiegand S."/>
            <person name="Jogler M."/>
            <person name="Boedeker C."/>
            <person name="Pinto D."/>
            <person name="Vollmers J."/>
            <person name="Rivas-Marin E."/>
            <person name="Kohn T."/>
            <person name="Peeters S.H."/>
            <person name="Heuer A."/>
            <person name="Rast P."/>
            <person name="Oberbeckmann S."/>
            <person name="Bunk B."/>
            <person name="Jeske O."/>
            <person name="Meyerdierks A."/>
            <person name="Storesund J.E."/>
            <person name="Kallscheuer N."/>
            <person name="Luecker S."/>
            <person name="Lage O.M."/>
            <person name="Pohl T."/>
            <person name="Merkel B.J."/>
            <person name="Hornburger P."/>
            <person name="Mueller R.-W."/>
            <person name="Bruemmer F."/>
            <person name="Labrenz M."/>
            <person name="Spormann A.M."/>
            <person name="Op den Camp H."/>
            <person name="Overmann J."/>
            <person name="Amann R."/>
            <person name="Jetten M.S.M."/>
            <person name="Mascher T."/>
            <person name="Medema M.H."/>
            <person name="Devos D.P."/>
            <person name="Kaster A.-K."/>
            <person name="Ovreas L."/>
            <person name="Rohde M."/>
            <person name="Galperin M.Y."/>
            <person name="Jogler C."/>
        </authorList>
    </citation>
    <scope>NUCLEOTIDE SEQUENCE [LARGE SCALE GENOMIC DNA]</scope>
    <source>
        <strain evidence="6 7">Mal48</strain>
    </source>
</reference>
<keyword evidence="2 5" id="KW-0812">Transmembrane</keyword>
<evidence type="ECO:0000256" key="2">
    <source>
        <dbReference type="ARBA" id="ARBA00022692"/>
    </source>
</evidence>
<comment type="subcellular location">
    <subcellularLocation>
        <location evidence="1">Endomembrane system</location>
        <topology evidence="1">Multi-pass membrane protein</topology>
    </subcellularLocation>
</comment>
<accession>A0A517QV27</accession>
<dbReference type="GO" id="GO:0030026">
    <property type="term" value="P:intracellular manganese ion homeostasis"/>
    <property type="evidence" value="ECO:0007669"/>
    <property type="project" value="InterPro"/>
</dbReference>
<dbReference type="AlphaFoldDB" id="A0A517QV27"/>
<proteinExistence type="predicted"/>
<dbReference type="KEGG" id="tpol:Mal48_47470"/>
<dbReference type="PANTHER" id="PTHR31851">
    <property type="entry name" value="FE(2+)/MN(2+) TRANSPORTER PCL1"/>
    <property type="match status" value="1"/>
</dbReference>
<dbReference type="GO" id="GO:0005384">
    <property type="term" value="F:manganese ion transmembrane transporter activity"/>
    <property type="evidence" value="ECO:0007669"/>
    <property type="project" value="InterPro"/>
</dbReference>
<dbReference type="Proteomes" id="UP000315724">
    <property type="component" value="Chromosome"/>
</dbReference>
<sequence>MTDSESTQLNVAKVLEHSHSPRSIAKRLSQQHQPSYLKDFVYGAIDGAVTTFAVVSGVAGAGLSPNVVLILGVANLVGDGFSMAAGNFMGTRAEQEQLAMLRLMEEQHIEVNPEGEREEIRQIFQAKGFDGELLDQVVDVITADEHQWVEIMLKEEHGMSLVPTSPFKAAATTFFAFFGVGLIPLLPFLGVLIGVDFSSQPYLVSTLLTAVAFFMVGAAKSQFVGRHWLYSGMETLLVGGLAAGLAFLCGSLLSGFA</sequence>
<dbReference type="GO" id="GO:0012505">
    <property type="term" value="C:endomembrane system"/>
    <property type="evidence" value="ECO:0007669"/>
    <property type="project" value="UniProtKB-SubCell"/>
</dbReference>
<feature type="transmembrane region" description="Helical" evidence="5">
    <location>
        <begin position="201"/>
        <end position="223"/>
    </location>
</feature>
<evidence type="ECO:0000256" key="3">
    <source>
        <dbReference type="ARBA" id="ARBA00022989"/>
    </source>
</evidence>
<protein>
    <submittedName>
        <fullName evidence="6">VIT family protein</fullName>
    </submittedName>
</protein>
<evidence type="ECO:0000313" key="6">
    <source>
        <dbReference type="EMBL" id="QDT35470.1"/>
    </source>
</evidence>
<keyword evidence="4 5" id="KW-0472">Membrane</keyword>
<name>A0A517QV27_9PLAN</name>
<evidence type="ECO:0000256" key="4">
    <source>
        <dbReference type="ARBA" id="ARBA00023136"/>
    </source>
</evidence>
<evidence type="ECO:0000256" key="1">
    <source>
        <dbReference type="ARBA" id="ARBA00004127"/>
    </source>
</evidence>
<evidence type="ECO:0000313" key="7">
    <source>
        <dbReference type="Proteomes" id="UP000315724"/>
    </source>
</evidence>